<organism evidence="1">
    <name type="scientific">Spodoptera frugiperda</name>
    <name type="common">Fall armyworm</name>
    <dbReference type="NCBI Taxonomy" id="7108"/>
    <lineage>
        <taxon>Eukaryota</taxon>
        <taxon>Metazoa</taxon>
        <taxon>Ecdysozoa</taxon>
        <taxon>Arthropoda</taxon>
        <taxon>Hexapoda</taxon>
        <taxon>Insecta</taxon>
        <taxon>Pterygota</taxon>
        <taxon>Neoptera</taxon>
        <taxon>Endopterygota</taxon>
        <taxon>Lepidoptera</taxon>
        <taxon>Glossata</taxon>
        <taxon>Ditrysia</taxon>
        <taxon>Noctuoidea</taxon>
        <taxon>Noctuidae</taxon>
        <taxon>Amphipyrinae</taxon>
        <taxon>Spodoptera</taxon>
    </lineage>
</organism>
<reference evidence="1" key="1">
    <citation type="submission" date="2016-07" db="EMBL/GenBank/DDBJ databases">
        <authorList>
            <person name="Bretaudeau A."/>
        </authorList>
    </citation>
    <scope>NUCLEOTIDE SEQUENCE</scope>
    <source>
        <strain evidence="1">Rice</strain>
        <tissue evidence="1">Whole body</tissue>
    </source>
</reference>
<sequence length="224" mass="24550">MFLILSCELTPYYKGLITQMLHVGGRSTIQRSNRMDHLDSAATLQPICLRLGGSRGSSGSRSLFTNAILLEGSHKGSLVSRRLEATMTELGRCVDELKVDLLKSGSLRVDTHLPQSDDTLLGSHTATLDHDEVIVDFSIVGETTHGGDGLLRQVVFSRSIVLDNLAILVLVEPTTAVLGHVLGPNSEQSAETMRSFDVTNHTNAHHWWRLDDGHSLYDLLLVDL</sequence>
<evidence type="ECO:0000313" key="1">
    <source>
        <dbReference type="EMBL" id="SOQ58135.1"/>
    </source>
</evidence>
<name>A0A2H1WYI1_SPOFR</name>
<dbReference type="AlphaFoldDB" id="A0A2H1WYI1"/>
<dbReference type="EMBL" id="ODYU01012043">
    <property type="protein sequence ID" value="SOQ58135.1"/>
    <property type="molecule type" value="Genomic_DNA"/>
</dbReference>
<gene>
    <name evidence="1" type="ORF">SFRICE_007473</name>
</gene>
<proteinExistence type="predicted"/>
<protein>
    <submittedName>
        <fullName evidence="1">SFRICE_007473</fullName>
    </submittedName>
</protein>
<accession>A0A2H1WYI1</accession>